<dbReference type="STRING" id="56857.A0A200R2I4"/>
<protein>
    <recommendedName>
        <fullName evidence="9">Dof zinc finger protein</fullName>
    </recommendedName>
</protein>
<evidence type="ECO:0000256" key="4">
    <source>
        <dbReference type="ARBA" id="ARBA00023015"/>
    </source>
</evidence>
<dbReference type="PANTHER" id="PTHR31992">
    <property type="entry name" value="DOF ZINC FINGER PROTEIN DOF1.4-RELATED"/>
    <property type="match status" value="1"/>
</dbReference>
<proteinExistence type="predicted"/>
<dbReference type="PROSITE" id="PS01361">
    <property type="entry name" value="ZF_DOF_1"/>
    <property type="match status" value="1"/>
</dbReference>
<dbReference type="EMBL" id="MVGT01000459">
    <property type="protein sequence ID" value="OVA16900.1"/>
    <property type="molecule type" value="Genomic_DNA"/>
</dbReference>
<dbReference type="Proteomes" id="UP000195402">
    <property type="component" value="Unassembled WGS sequence"/>
</dbReference>
<evidence type="ECO:0000256" key="2">
    <source>
        <dbReference type="ARBA" id="ARBA00022771"/>
    </source>
</evidence>
<keyword evidence="7 8" id="KW-0539">Nucleus</keyword>
<name>A0A200R2I4_MACCD</name>
<evidence type="ECO:0000256" key="1">
    <source>
        <dbReference type="ARBA" id="ARBA00022723"/>
    </source>
</evidence>
<feature type="compositionally biased region" description="Low complexity" evidence="10">
    <location>
        <begin position="102"/>
        <end position="118"/>
    </location>
</feature>
<evidence type="ECO:0000313" key="13">
    <source>
        <dbReference type="Proteomes" id="UP000195402"/>
    </source>
</evidence>
<evidence type="ECO:0000256" key="8">
    <source>
        <dbReference type="PROSITE-ProRule" id="PRU00071"/>
    </source>
</evidence>
<evidence type="ECO:0000256" key="10">
    <source>
        <dbReference type="SAM" id="MobiDB-lite"/>
    </source>
</evidence>
<organism evidence="12 13">
    <name type="scientific">Macleaya cordata</name>
    <name type="common">Five-seeded plume-poppy</name>
    <name type="synonym">Bocconia cordata</name>
    <dbReference type="NCBI Taxonomy" id="56857"/>
    <lineage>
        <taxon>Eukaryota</taxon>
        <taxon>Viridiplantae</taxon>
        <taxon>Streptophyta</taxon>
        <taxon>Embryophyta</taxon>
        <taxon>Tracheophyta</taxon>
        <taxon>Spermatophyta</taxon>
        <taxon>Magnoliopsida</taxon>
        <taxon>Ranunculales</taxon>
        <taxon>Papaveraceae</taxon>
        <taxon>Papaveroideae</taxon>
        <taxon>Macleaya</taxon>
    </lineage>
</organism>
<feature type="domain" description="Dof-type" evidence="11">
    <location>
        <begin position="31"/>
        <end position="85"/>
    </location>
</feature>
<dbReference type="GO" id="GO:0005634">
    <property type="term" value="C:nucleus"/>
    <property type="evidence" value="ECO:0007669"/>
    <property type="project" value="UniProtKB-SubCell"/>
</dbReference>
<evidence type="ECO:0000256" key="3">
    <source>
        <dbReference type="ARBA" id="ARBA00022833"/>
    </source>
</evidence>
<gene>
    <name evidence="12" type="ORF">BVC80_9049g29</name>
</gene>
<feature type="region of interest" description="Disordered" evidence="10">
    <location>
        <begin position="1"/>
        <end position="21"/>
    </location>
</feature>
<reference evidence="12 13" key="1">
    <citation type="journal article" date="2017" name="Mol. Plant">
        <title>The Genome of Medicinal Plant Macleaya cordata Provides New Insights into Benzylisoquinoline Alkaloids Metabolism.</title>
        <authorList>
            <person name="Liu X."/>
            <person name="Liu Y."/>
            <person name="Huang P."/>
            <person name="Ma Y."/>
            <person name="Qing Z."/>
            <person name="Tang Q."/>
            <person name="Cao H."/>
            <person name="Cheng P."/>
            <person name="Zheng Y."/>
            <person name="Yuan Z."/>
            <person name="Zhou Y."/>
            <person name="Liu J."/>
            <person name="Tang Z."/>
            <person name="Zhuo Y."/>
            <person name="Zhang Y."/>
            <person name="Yu L."/>
            <person name="Huang J."/>
            <person name="Yang P."/>
            <person name="Peng Q."/>
            <person name="Zhang J."/>
            <person name="Jiang W."/>
            <person name="Zhang Z."/>
            <person name="Lin K."/>
            <person name="Ro D.K."/>
            <person name="Chen X."/>
            <person name="Xiong X."/>
            <person name="Shang Y."/>
            <person name="Huang S."/>
            <person name="Zeng J."/>
        </authorList>
    </citation>
    <scope>NUCLEOTIDE SEQUENCE [LARGE SCALE GENOMIC DNA]</scope>
    <source>
        <strain evidence="13">cv. BLH2017</strain>
        <tissue evidence="12">Root</tissue>
    </source>
</reference>
<comment type="caution">
    <text evidence="12">The sequence shown here is derived from an EMBL/GenBank/DDBJ whole genome shotgun (WGS) entry which is preliminary data.</text>
</comment>
<dbReference type="PANTHER" id="PTHR31992:SF205">
    <property type="entry name" value="DOF ZINC FINGER PROTEIN"/>
    <property type="match status" value="1"/>
</dbReference>
<evidence type="ECO:0000313" key="12">
    <source>
        <dbReference type="EMBL" id="OVA16900.1"/>
    </source>
</evidence>
<accession>A0A200R2I4</accession>
<dbReference type="AlphaFoldDB" id="A0A200R2I4"/>
<comment type="function">
    <text evidence="9">Transcription factor that binds specifically to a 5'-AA[AG]G-3' consensus core sequence.</text>
</comment>
<evidence type="ECO:0000256" key="9">
    <source>
        <dbReference type="RuleBase" id="RU369094"/>
    </source>
</evidence>
<dbReference type="GO" id="GO:0003677">
    <property type="term" value="F:DNA binding"/>
    <property type="evidence" value="ECO:0007669"/>
    <property type="project" value="UniProtKB-UniRule"/>
</dbReference>
<dbReference type="InParanoid" id="A0A200R2I4"/>
<dbReference type="InterPro" id="IPR003851">
    <property type="entry name" value="Znf_Dof"/>
</dbReference>
<evidence type="ECO:0000256" key="7">
    <source>
        <dbReference type="ARBA" id="ARBA00023242"/>
    </source>
</evidence>
<feature type="region of interest" description="Disordered" evidence="10">
    <location>
        <begin position="76"/>
        <end position="118"/>
    </location>
</feature>
<evidence type="ECO:0000259" key="11">
    <source>
        <dbReference type="PROSITE" id="PS50884"/>
    </source>
</evidence>
<dbReference type="GO" id="GO:0008270">
    <property type="term" value="F:zinc ion binding"/>
    <property type="evidence" value="ECO:0007669"/>
    <property type="project" value="UniProtKB-KW"/>
</dbReference>
<keyword evidence="6 9" id="KW-0804">Transcription</keyword>
<dbReference type="GO" id="GO:0003700">
    <property type="term" value="F:DNA-binding transcription factor activity"/>
    <property type="evidence" value="ECO:0007669"/>
    <property type="project" value="UniProtKB-UniRule"/>
</dbReference>
<keyword evidence="3 9" id="KW-0862">Zinc</keyword>
<dbReference type="FunCoup" id="A0A200R2I4">
    <property type="interactions" value="137"/>
</dbReference>
<keyword evidence="4 9" id="KW-0805">Transcription regulation</keyword>
<dbReference type="PROSITE" id="PS50884">
    <property type="entry name" value="ZF_DOF_2"/>
    <property type="match status" value="1"/>
</dbReference>
<dbReference type="OMA" id="TPFEYGG"/>
<keyword evidence="2 8" id="KW-0863">Zinc-finger</keyword>
<feature type="region of interest" description="Disordered" evidence="10">
    <location>
        <begin position="204"/>
        <end position="227"/>
    </location>
</feature>
<dbReference type="OrthoDB" id="1927254at2759"/>
<evidence type="ECO:0000256" key="5">
    <source>
        <dbReference type="ARBA" id="ARBA00023125"/>
    </source>
</evidence>
<evidence type="ECO:0000256" key="6">
    <source>
        <dbReference type="ARBA" id="ARBA00023163"/>
    </source>
</evidence>
<keyword evidence="5 8" id="KW-0238">DNA-binding</keyword>
<keyword evidence="1 9" id="KW-0479">Metal-binding</keyword>
<dbReference type="Pfam" id="PF02701">
    <property type="entry name" value="Zn_ribbon_Dof"/>
    <property type="match status" value="1"/>
</dbReference>
<dbReference type="InterPro" id="IPR045174">
    <property type="entry name" value="Dof"/>
</dbReference>
<keyword evidence="13" id="KW-1185">Reference proteome</keyword>
<comment type="subcellular location">
    <subcellularLocation>
        <location evidence="8 9">Nucleus</location>
    </subcellularLocation>
</comment>
<sequence>MQDLRSLANGGGAGRIFGGDRRLRPFPNQALKCPRCDSLNTKFCYYNNYNLSQPRHFCKSCRRYWTKGGVLRNVPVGGGCRKTKRSKPKSSPDLQKEKKSTSHSSSDSSSLTATTNNEAASSSSAAALLNFTDSGLLSQTTTTTNNPNSTFETSIMQQLNTLDHQAPADSGIFPESGSFTSLMTTASNHGYLGFNLSDISPFRLHHHQQQQQQEEHQQQQQQEQQQQIELEQQKMTSIVDELKLQFDQKNDQLKLQELTKGFYDQTVPGEMPGLPNRTVNGELTALDWQSSSDHHQGLFDLPSTVDQSYWSQSSQWTDNDHPLYLP</sequence>
<feature type="compositionally biased region" description="Low complexity" evidence="10">
    <location>
        <begin position="218"/>
        <end position="227"/>
    </location>
</feature>